<evidence type="ECO:0000313" key="3">
    <source>
        <dbReference type="Proteomes" id="UP000033115"/>
    </source>
</evidence>
<proteinExistence type="predicted"/>
<dbReference type="Proteomes" id="UP000033115">
    <property type="component" value="Chromosome"/>
</dbReference>
<keyword evidence="3" id="KW-1185">Reference proteome</keyword>
<dbReference type="CDD" id="cd02440">
    <property type="entry name" value="AdoMet_MTases"/>
    <property type="match status" value="1"/>
</dbReference>
<dbReference type="InterPro" id="IPR041698">
    <property type="entry name" value="Methyltransf_25"/>
</dbReference>
<evidence type="ECO:0000259" key="1">
    <source>
        <dbReference type="Pfam" id="PF13649"/>
    </source>
</evidence>
<protein>
    <recommendedName>
        <fullName evidence="1">Methyltransferase domain-containing protein</fullName>
    </recommendedName>
</protein>
<organism evidence="2 3">
    <name type="scientific">Clostridium scatologenes</name>
    <dbReference type="NCBI Taxonomy" id="1548"/>
    <lineage>
        <taxon>Bacteria</taxon>
        <taxon>Bacillati</taxon>
        <taxon>Bacillota</taxon>
        <taxon>Clostridia</taxon>
        <taxon>Eubacteriales</taxon>
        <taxon>Clostridiaceae</taxon>
        <taxon>Clostridium</taxon>
    </lineage>
</organism>
<gene>
    <name evidence="2" type="ORF">CSCA_3171</name>
</gene>
<dbReference type="SUPFAM" id="SSF53335">
    <property type="entry name" value="S-adenosyl-L-methionine-dependent methyltransferases"/>
    <property type="match status" value="1"/>
</dbReference>
<reference evidence="2 3" key="1">
    <citation type="journal article" date="2015" name="J. Biotechnol.">
        <title>Complete genome sequence of a malodorant-producing acetogen, Clostridium scatologenes ATCC 25775(T).</title>
        <authorList>
            <person name="Zhu Z."/>
            <person name="Guo T."/>
            <person name="Zheng H."/>
            <person name="Song T."/>
            <person name="Ouyang P."/>
            <person name="Xie J."/>
        </authorList>
    </citation>
    <scope>NUCLEOTIDE SEQUENCE [LARGE SCALE GENOMIC DNA]</scope>
    <source>
        <strain evidence="2 3">ATCC 25775</strain>
    </source>
</reference>
<feature type="domain" description="Methyltransferase" evidence="1">
    <location>
        <begin position="11"/>
        <end position="106"/>
    </location>
</feature>
<name>A0A0E3GRG8_CLOSL</name>
<dbReference type="KEGG" id="csq:CSCA_3171"/>
<dbReference type="Gene3D" id="3.40.50.150">
    <property type="entry name" value="Vaccinia Virus protein VP39"/>
    <property type="match status" value="1"/>
</dbReference>
<dbReference type="Gene3D" id="2.20.25.10">
    <property type="match status" value="1"/>
</dbReference>
<dbReference type="Pfam" id="PF13649">
    <property type="entry name" value="Methyltransf_25"/>
    <property type="match status" value="1"/>
</dbReference>
<sequence>MIDSLGEYKSILEVGVGEATTLGNVIRLLNNKPDRCYGFDISWSRIKYAKKFLDKLNINNVNLFTADLFCTPIKNNSIDIVYTSHSVEPNGGKEKEALIELYRITKRYLILLEPSYEFADEEGKKRMLKHGYVTKLYSMEKELGYEIVEYKLFGINSNPLNPTGVMVIKKNSNKDNKDLNPLCCPVTKSDIIKKNNVYFSKDSLLAYPIIDEIPCLLQQNAIIATKFLENI</sequence>
<dbReference type="STRING" id="1548.CSCA_3171"/>
<dbReference type="RefSeq" id="WP_202967990.1">
    <property type="nucleotide sequence ID" value="NZ_CP009933.1"/>
</dbReference>
<dbReference type="AlphaFoldDB" id="A0A0E3GRG8"/>
<accession>A0A0E3GRG8</accession>
<dbReference type="InterPro" id="IPR029063">
    <property type="entry name" value="SAM-dependent_MTases_sf"/>
</dbReference>
<dbReference type="SUPFAM" id="SSF158997">
    <property type="entry name" value="Trm112p-like"/>
    <property type="match status" value="1"/>
</dbReference>
<evidence type="ECO:0000313" key="2">
    <source>
        <dbReference type="EMBL" id="AKA70296.1"/>
    </source>
</evidence>
<dbReference type="EMBL" id="CP009933">
    <property type="protein sequence ID" value="AKA70296.1"/>
    <property type="molecule type" value="Genomic_DNA"/>
</dbReference>
<dbReference type="HOGENOM" id="CLU_077376_0_0_9"/>